<dbReference type="PANTHER" id="PTHR21403:SF8">
    <property type="entry name" value="ATP PHOSPHORIBOSYLTRANSFERASE"/>
    <property type="match status" value="1"/>
</dbReference>
<dbReference type="SUPFAM" id="SSF53850">
    <property type="entry name" value="Periplasmic binding protein-like II"/>
    <property type="match status" value="1"/>
</dbReference>
<dbReference type="RefSeq" id="WP_107672237.1">
    <property type="nucleotide sequence ID" value="NZ_PZKE01000003.1"/>
</dbReference>
<accession>A0A2T4JCB8</accession>
<gene>
    <name evidence="12" type="ORF">C5F44_04085</name>
</gene>
<comment type="caution">
    <text evidence="12">The sequence shown here is derived from an EMBL/GenBank/DDBJ whole genome shotgun (WGS) entry which is preliminary data.</text>
</comment>
<evidence type="ECO:0000259" key="11">
    <source>
        <dbReference type="Pfam" id="PF01634"/>
    </source>
</evidence>
<dbReference type="InterPro" id="IPR013820">
    <property type="entry name" value="ATP_PRibTrfase_cat"/>
</dbReference>
<evidence type="ECO:0000256" key="2">
    <source>
        <dbReference type="ARBA" id="ARBA00004667"/>
    </source>
</evidence>
<dbReference type="GO" id="GO:0003879">
    <property type="term" value="F:ATP phosphoribosyltransferase activity"/>
    <property type="evidence" value="ECO:0007669"/>
    <property type="project" value="UniProtKB-UniRule"/>
</dbReference>
<keyword evidence="7 12" id="KW-0808">Transferase</keyword>
<evidence type="ECO:0000256" key="5">
    <source>
        <dbReference type="ARBA" id="ARBA00022605"/>
    </source>
</evidence>
<protein>
    <recommendedName>
        <fullName evidence="4 10">ATP phosphoribosyltransferase</fullName>
        <ecNumber evidence="3 10">2.4.2.17</ecNumber>
    </recommendedName>
</protein>
<feature type="domain" description="ATP phosphoribosyltransferase catalytic" evidence="11">
    <location>
        <begin position="54"/>
        <end position="212"/>
    </location>
</feature>
<evidence type="ECO:0000256" key="9">
    <source>
        <dbReference type="ARBA" id="ARBA00024861"/>
    </source>
</evidence>
<dbReference type="GO" id="GO:0005737">
    <property type="term" value="C:cytoplasm"/>
    <property type="evidence" value="ECO:0007669"/>
    <property type="project" value="InterPro"/>
</dbReference>
<keyword evidence="13" id="KW-1185">Reference proteome</keyword>
<evidence type="ECO:0000313" key="12">
    <source>
        <dbReference type="EMBL" id="PTE15560.1"/>
    </source>
</evidence>
<organism evidence="12 13">
    <name type="scientific">Fuscovulum blasticum DSM 2131</name>
    <dbReference type="NCBI Taxonomy" id="1188250"/>
    <lineage>
        <taxon>Bacteria</taxon>
        <taxon>Pseudomonadati</taxon>
        <taxon>Pseudomonadota</taxon>
        <taxon>Alphaproteobacteria</taxon>
        <taxon>Rhodobacterales</taxon>
        <taxon>Paracoccaceae</taxon>
        <taxon>Pseudogemmobacter</taxon>
    </lineage>
</organism>
<comment type="pathway">
    <text evidence="2">Amino-acid biosynthesis; L-histidine biosynthesis; L-histidine from 5-phospho-alpha-D-ribose 1-diphosphate: step 1/9.</text>
</comment>
<evidence type="ECO:0000256" key="6">
    <source>
        <dbReference type="ARBA" id="ARBA00022676"/>
    </source>
</evidence>
<keyword evidence="5" id="KW-0028">Amino-acid biosynthesis</keyword>
<dbReference type="UniPathway" id="UPA00031">
    <property type="reaction ID" value="UER00006"/>
</dbReference>
<evidence type="ECO:0000256" key="7">
    <source>
        <dbReference type="ARBA" id="ARBA00022679"/>
    </source>
</evidence>
<evidence type="ECO:0000256" key="10">
    <source>
        <dbReference type="NCBIfam" id="TIGR00070"/>
    </source>
</evidence>
<keyword evidence="8" id="KW-0368">Histidine biosynthesis</keyword>
<dbReference type="EC" id="2.4.2.17" evidence="3 10"/>
<evidence type="ECO:0000256" key="3">
    <source>
        <dbReference type="ARBA" id="ARBA00011946"/>
    </source>
</evidence>
<dbReference type="AlphaFoldDB" id="A0A2T4JCB8"/>
<dbReference type="EMBL" id="PZKE01000003">
    <property type="protein sequence ID" value="PTE15560.1"/>
    <property type="molecule type" value="Genomic_DNA"/>
</dbReference>
<evidence type="ECO:0000256" key="8">
    <source>
        <dbReference type="ARBA" id="ARBA00023102"/>
    </source>
</evidence>
<dbReference type="GO" id="GO:0000105">
    <property type="term" value="P:L-histidine biosynthetic process"/>
    <property type="evidence" value="ECO:0007669"/>
    <property type="project" value="UniProtKB-UniRule"/>
</dbReference>
<comment type="catalytic activity">
    <reaction evidence="1">
        <text>1-(5-phospho-beta-D-ribosyl)-ATP + diphosphate = 5-phospho-alpha-D-ribose 1-diphosphate + ATP</text>
        <dbReference type="Rhea" id="RHEA:18473"/>
        <dbReference type="ChEBI" id="CHEBI:30616"/>
        <dbReference type="ChEBI" id="CHEBI:33019"/>
        <dbReference type="ChEBI" id="CHEBI:58017"/>
        <dbReference type="ChEBI" id="CHEBI:73183"/>
        <dbReference type="EC" id="2.4.2.17"/>
    </reaction>
</comment>
<reference evidence="12 13" key="1">
    <citation type="submission" date="2018-03" db="EMBL/GenBank/DDBJ databases">
        <title>Rhodobacter blasticus.</title>
        <authorList>
            <person name="Meyer T.E."/>
            <person name="Miller S."/>
            <person name="Lodha T."/>
            <person name="Gandham S."/>
            <person name="Chintalapati S."/>
            <person name="Chintalapati V.R."/>
        </authorList>
    </citation>
    <scope>NUCLEOTIDE SEQUENCE [LARGE SCALE GENOMIC DNA]</scope>
    <source>
        <strain evidence="12 13">DSM 2131</strain>
    </source>
</reference>
<dbReference type="InterPro" id="IPR001348">
    <property type="entry name" value="ATP_PRibTrfase_HisG"/>
</dbReference>
<dbReference type="PANTHER" id="PTHR21403">
    <property type="entry name" value="ATP PHOSPHORIBOSYLTRANSFERASE ATP-PRTASE"/>
    <property type="match status" value="1"/>
</dbReference>
<dbReference type="Pfam" id="PF01634">
    <property type="entry name" value="HisG"/>
    <property type="match status" value="1"/>
</dbReference>
<evidence type="ECO:0000256" key="4">
    <source>
        <dbReference type="ARBA" id="ARBA00020998"/>
    </source>
</evidence>
<dbReference type="Proteomes" id="UP000241362">
    <property type="component" value="Unassembled WGS sequence"/>
</dbReference>
<sequence>MMLKIGVPSKGRLMEKTFDWFGARGVTMARTGNEREYSGAVDGVDGVELVLLSAGEIPRELAAGRIHLGVTGSDLIRDKLADWDRQVVDWAAMGFGHADLVIAVPAGWIDVDTLDDLDAAAAAFRAAHGHRLRIATKYHRLVRDFLTANGVADYQLVDSQGATEGTVKNLTAEAIADITSTGETLRANHLKILSDGLIHASQATLFAARAADWPAANLSALAALAARLGLPVPQVSG</sequence>
<comment type="function">
    <text evidence="9">Catalyzes the condensation of ATP and 5-phosphoribose 1-diphosphate to form N'-(5'-phosphoribosyl)-ATP (PR-ATP). Has a crucial role in the pathway because the rate of histidine biosynthesis seems to be controlled primarily by regulation of HisG enzymatic activity.</text>
</comment>
<keyword evidence="6 12" id="KW-0328">Glycosyltransferase</keyword>
<proteinExistence type="predicted"/>
<name>A0A2T4JCB8_FUSBL</name>
<dbReference type="NCBIfam" id="TIGR00070">
    <property type="entry name" value="hisG"/>
    <property type="match status" value="1"/>
</dbReference>
<dbReference type="Gene3D" id="3.40.190.10">
    <property type="entry name" value="Periplasmic binding protein-like II"/>
    <property type="match status" value="2"/>
</dbReference>
<evidence type="ECO:0000256" key="1">
    <source>
        <dbReference type="ARBA" id="ARBA00000915"/>
    </source>
</evidence>
<evidence type="ECO:0000313" key="13">
    <source>
        <dbReference type="Proteomes" id="UP000241362"/>
    </source>
</evidence>